<reference evidence="1" key="2">
    <citation type="submission" date="2021-03" db="EMBL/GenBank/DDBJ databases">
        <authorList>
            <person name="Alouane T."/>
            <person name="Langin T."/>
            <person name="Bonhomme L."/>
        </authorList>
    </citation>
    <scope>NUCLEOTIDE SEQUENCE</scope>
    <source>
        <strain evidence="1">MDC_Fg202</strain>
    </source>
</reference>
<gene>
    <name evidence="2" type="ORF">FUG_LOCUS323938</name>
    <name evidence="1" type="ORF">MDCFG202_LOCUS409151</name>
</gene>
<organism evidence="2">
    <name type="scientific">Gibberella zeae</name>
    <name type="common">Wheat head blight fungus</name>
    <name type="synonym">Fusarium graminearum</name>
    <dbReference type="NCBI Taxonomy" id="5518"/>
    <lineage>
        <taxon>Eukaryota</taxon>
        <taxon>Fungi</taxon>
        <taxon>Dikarya</taxon>
        <taxon>Ascomycota</taxon>
        <taxon>Pezizomycotina</taxon>
        <taxon>Sordariomycetes</taxon>
        <taxon>Hypocreomycetidae</taxon>
        <taxon>Hypocreales</taxon>
        <taxon>Nectriaceae</taxon>
        <taxon>Fusarium</taxon>
    </lineage>
</organism>
<evidence type="ECO:0000313" key="2">
    <source>
        <dbReference type="EMBL" id="VIO58921.1"/>
    </source>
</evidence>
<sequence length="140" mass="15462">MVETKLGIAQKWQQWYSSLGERYRPLFSPPTKVSLASWDPSSPRALSHQGLFALVSRLALALWPSISPGLGDSQSLSSQREQKSDHLQGSTGCLFLPMHRPEAGTKVVFDAHIAQAQAQQSQHGTGRRLVVTMPFLEVHT</sequence>
<dbReference type="Proteomes" id="UP000746612">
    <property type="component" value="Unassembled WGS sequence"/>
</dbReference>
<dbReference type="AlphaFoldDB" id="A0A4E9E3E5"/>
<accession>A0A4E9E3E5</accession>
<dbReference type="EMBL" id="CAAKMV010000136">
    <property type="protein sequence ID" value="VIO58921.1"/>
    <property type="molecule type" value="Genomic_DNA"/>
</dbReference>
<name>A0A4E9E3E5_GIBZA</name>
<reference evidence="2" key="1">
    <citation type="submission" date="2019-04" db="EMBL/GenBank/DDBJ databases">
        <authorList>
            <person name="Melise S."/>
            <person name="Noan J."/>
            <person name="Okalmin O."/>
        </authorList>
    </citation>
    <scope>NUCLEOTIDE SEQUENCE</scope>
    <source>
        <strain evidence="2">FN9</strain>
    </source>
</reference>
<proteinExistence type="predicted"/>
<protein>
    <submittedName>
        <fullName evidence="2">Uncharacterized protein</fullName>
    </submittedName>
</protein>
<evidence type="ECO:0000313" key="1">
    <source>
        <dbReference type="EMBL" id="CAG1995998.1"/>
    </source>
</evidence>
<dbReference type="EMBL" id="CAJPIJ010000159">
    <property type="protein sequence ID" value="CAG1995998.1"/>
    <property type="molecule type" value="Genomic_DNA"/>
</dbReference>